<dbReference type="InterPro" id="IPR018247">
    <property type="entry name" value="EF_Hand_1_Ca_BS"/>
</dbReference>
<organism evidence="1 2">
    <name type="scientific">Blastopirellula marina</name>
    <dbReference type="NCBI Taxonomy" id="124"/>
    <lineage>
        <taxon>Bacteria</taxon>
        <taxon>Pseudomonadati</taxon>
        <taxon>Planctomycetota</taxon>
        <taxon>Planctomycetia</taxon>
        <taxon>Pirellulales</taxon>
        <taxon>Pirellulaceae</taxon>
        <taxon>Blastopirellula</taxon>
    </lineage>
</organism>
<dbReference type="PROSITE" id="PS00018">
    <property type="entry name" value="EF_HAND_1"/>
    <property type="match status" value="2"/>
</dbReference>
<name>A0A2S8F0R8_9BACT</name>
<sequence>MLAVLDLMPSAAAGTVTEENGTTVITVSPSTVISVTAELETSESDVTGYQINFGNSHALLVLSNWVNSGANFPLAIDSTLNHATNDRFIAAIGFVGVATPPVKEIGTFQATAPAAEGDYRLTIDFTTGGETVDTVLSDAGGSAIPVTDFGDLIIRVQIPNDPPTISSIDDVTIDEDTMTGDLAFTVGDTETDAASLVVTASSDNQALIPDGNIVISGTGANRTVKVTPLGDQNGSALITLTVSDGVKTTEETFTVNVTPINDAPTISSIDDVTIDEDNMTGDLSFTLSDLETSVDSLIVSATSGNQTLIPDGNIVISGTGANRTVKVTPLPNQSGSALITLVVSDGDKSSEETFTVNVSSVNDAPTISALNDVTIDEDTMTGDLAFTVGDLETDVNSLVVTATSDNTALVPNGSIVISGTGTNRTVKVTPLPDQNGMALITLVVSDGDKTTEETFTLNITPVNDAPTISPIDDVTIDEDTMTGDLPFTVDDVETDAGSLVVSVSSDNQALVPDGNIVISGTGVNRTVKVTPLLDQNGSAVITLIISDGNKTAEETFTVNVTPINDAPSISAIDDVTIDEDTMTGDLAFTLDDLETDPASLLVSATSDNLVLIPNGSIVISGTGGNRTVKVTPLADQNGSAVITLTVSDGDMSTVETFTVNVTPINDAPTVTPVDDVTIDEDTMTGDIPFTIDDLESSPGVLIVSVTSDNQALVPDGNIVLGGIGASRTVKVTPLPNQSGSALITLVISDGDKSIEETFTVTVVPVNDPPTVSAIDDVTIDEDTMTGDLAFTIDDLETNADTLIVSANSDNLSLIPNENILISGTGANRTVKVTPLADQNGAAIITLVVSDGEKSTEETFTVNVTPINDQPSSIQLSGTSLDENSDAFEVGAITIQDADSGDTFTYDISDNRFEVINGVLKLNSGVLVDFEAESEISVTIRATDTGNLFVEDTFQLQVVNKNDVPEVNQTLPNITVDLGDPAQLIDISNVFSDQDIASMGDSLTISVGQNSNPSVVTASIIGGDLKLDISKMNVGTSQITLRATDTENEFVETSFFVTVTLNSSVSINISSLGDSGNVGDSRPVNLTPMVLNEWQNAIAGVWVTVGDETPTEPFDMTLQIEWSTQWYEAAEVIDFLGNSGMTDTAVDQGVATTDVTFVGIDLSGYSIGENVLIGKVALNVYMNDPIGVPMEGPGAYPTLVENIGFTLNAATLVVGDVELLTAPIPQVDLSPVIYDADDSGHVGLGDFAEFLRNYGRVPGELNPESYTFDYDRSGRVGITDFALLIQHYGRRKPSDRFVNMPGLTTPLNAASSFELIEAEPAFEMESTTESLADPPATSVSAWNAIIVLPADSTLENRSTEFTAADRKLPLLALRIDAEHPQAPSHADQFFQLYEQVANSECDLIETDSGEERTYHDALDQSLEILREEEFVY</sequence>
<dbReference type="InterPro" id="IPR013783">
    <property type="entry name" value="Ig-like_fold"/>
</dbReference>
<dbReference type="InterPro" id="IPR015919">
    <property type="entry name" value="Cadherin-like_sf"/>
</dbReference>
<evidence type="ECO:0008006" key="3">
    <source>
        <dbReference type="Google" id="ProtNLM"/>
    </source>
</evidence>
<dbReference type="SUPFAM" id="SSF49313">
    <property type="entry name" value="Cadherin-like"/>
    <property type="match status" value="1"/>
</dbReference>
<dbReference type="Proteomes" id="UP000240009">
    <property type="component" value="Unassembled WGS sequence"/>
</dbReference>
<reference evidence="1 2" key="1">
    <citation type="submission" date="2018-02" db="EMBL/GenBank/DDBJ databases">
        <title>Comparative genomes isolates from brazilian mangrove.</title>
        <authorList>
            <person name="Araujo J.E."/>
            <person name="Taketani R.G."/>
            <person name="Silva M.C.P."/>
            <person name="Loureco M.V."/>
            <person name="Andreote F.D."/>
        </authorList>
    </citation>
    <scope>NUCLEOTIDE SEQUENCE [LARGE SCALE GENOMIC DNA]</scope>
    <source>
        <strain evidence="1 2">HEX-2 MGV</strain>
    </source>
</reference>
<accession>A0A2S8F0R8</accession>
<evidence type="ECO:0000313" key="1">
    <source>
        <dbReference type="EMBL" id="PQO25740.1"/>
    </source>
</evidence>
<gene>
    <name evidence="1" type="ORF">C5Y96_23305</name>
</gene>
<proteinExistence type="predicted"/>
<comment type="caution">
    <text evidence="1">The sequence shown here is derived from an EMBL/GenBank/DDBJ whole genome shotgun (WGS) entry which is preliminary data.</text>
</comment>
<dbReference type="Gene3D" id="2.60.40.60">
    <property type="entry name" value="Cadherins"/>
    <property type="match status" value="1"/>
</dbReference>
<protein>
    <recommendedName>
        <fullName evidence="3">Cadherin domain-containing protein</fullName>
    </recommendedName>
</protein>
<dbReference type="EMBL" id="PUIA01000074">
    <property type="protein sequence ID" value="PQO25740.1"/>
    <property type="molecule type" value="Genomic_DNA"/>
</dbReference>
<dbReference type="GO" id="GO:0005509">
    <property type="term" value="F:calcium ion binding"/>
    <property type="evidence" value="ECO:0007669"/>
    <property type="project" value="InterPro"/>
</dbReference>
<dbReference type="CDD" id="cd11304">
    <property type="entry name" value="Cadherin_repeat"/>
    <property type="match status" value="1"/>
</dbReference>
<dbReference type="Pfam" id="PF17963">
    <property type="entry name" value="Big_9"/>
    <property type="match status" value="6"/>
</dbReference>
<dbReference type="Gene3D" id="2.60.40.10">
    <property type="entry name" value="Immunoglobulins"/>
    <property type="match status" value="4"/>
</dbReference>
<dbReference type="GO" id="GO:0016020">
    <property type="term" value="C:membrane"/>
    <property type="evidence" value="ECO:0007669"/>
    <property type="project" value="InterPro"/>
</dbReference>
<evidence type="ECO:0000313" key="2">
    <source>
        <dbReference type="Proteomes" id="UP000240009"/>
    </source>
</evidence>